<dbReference type="EMBL" id="LR796423">
    <property type="protein sequence ID" value="CAB4143041.1"/>
    <property type="molecule type" value="Genomic_DNA"/>
</dbReference>
<keyword evidence="1" id="KW-0430">Lectin</keyword>
<sequence length="234" mass="24859">MGIAYNPKIVTNGLALCLDAGNPRSYSGTGTAWNDVSGKGRNAAWTSTPSFTSAGPLSYFSTLGNLCRGPASNSFGINNSSGYTIFLMMMQNALVSTAAFKFYGTDVYGRGIFSHCTWSDDNVYFDQGGCCGADTRTSVASGGSQTWNIWAFRRESGGSTRTIWKNGTILATNTSTAADINLTSTALDIGGADEYGGTSSTWNARLNAFLVYDRGLTDAEIGQVTAAYRLRYSV</sequence>
<dbReference type="InterPro" id="IPR013320">
    <property type="entry name" value="ConA-like_dom_sf"/>
</dbReference>
<dbReference type="Gene3D" id="2.60.120.200">
    <property type="match status" value="1"/>
</dbReference>
<protein>
    <submittedName>
        <fullName evidence="1">Concanavalin A-like lectin/glucanases superfamily</fullName>
    </submittedName>
</protein>
<dbReference type="SUPFAM" id="SSF49899">
    <property type="entry name" value="Concanavalin A-like lectins/glucanases"/>
    <property type="match status" value="1"/>
</dbReference>
<accession>A0A6J5MA88</accession>
<organism evidence="1">
    <name type="scientific">uncultured Caudovirales phage</name>
    <dbReference type="NCBI Taxonomy" id="2100421"/>
    <lineage>
        <taxon>Viruses</taxon>
        <taxon>Duplodnaviria</taxon>
        <taxon>Heunggongvirae</taxon>
        <taxon>Uroviricota</taxon>
        <taxon>Caudoviricetes</taxon>
        <taxon>Peduoviridae</taxon>
        <taxon>Maltschvirus</taxon>
        <taxon>Maltschvirus maltsch</taxon>
    </lineage>
</organism>
<gene>
    <name evidence="1" type="ORF">UFOVP447_68</name>
</gene>
<dbReference type="GO" id="GO:0030246">
    <property type="term" value="F:carbohydrate binding"/>
    <property type="evidence" value="ECO:0007669"/>
    <property type="project" value="UniProtKB-KW"/>
</dbReference>
<reference evidence="1" key="1">
    <citation type="submission" date="2020-04" db="EMBL/GenBank/DDBJ databases">
        <authorList>
            <person name="Chiriac C."/>
            <person name="Salcher M."/>
            <person name="Ghai R."/>
            <person name="Kavagutti S V."/>
        </authorList>
    </citation>
    <scope>NUCLEOTIDE SEQUENCE</scope>
</reference>
<name>A0A6J5MA88_9CAUD</name>
<proteinExistence type="predicted"/>
<evidence type="ECO:0000313" key="1">
    <source>
        <dbReference type="EMBL" id="CAB4143041.1"/>
    </source>
</evidence>